<dbReference type="EMBL" id="BTGU01000001">
    <property type="protein sequence ID" value="GMN23932.1"/>
    <property type="molecule type" value="Genomic_DNA"/>
</dbReference>
<dbReference type="Proteomes" id="UP001187192">
    <property type="component" value="Unassembled WGS sequence"/>
</dbReference>
<proteinExistence type="inferred from homology"/>
<comment type="caution">
    <text evidence="4">The sequence shown here is derived from an EMBL/GenBank/DDBJ whole genome shotgun (WGS) entry which is preliminary data.</text>
</comment>
<dbReference type="Pfam" id="PF00011">
    <property type="entry name" value="HSP20"/>
    <property type="match status" value="1"/>
</dbReference>
<dbReference type="SUPFAM" id="SSF49764">
    <property type="entry name" value="HSP20-like chaperones"/>
    <property type="match status" value="1"/>
</dbReference>
<name>A0AA87YVF8_FICCA</name>
<sequence length="118" mass="12889">MYWQESTLVVSANASGWRMEEVRVECRNRKVILLLGSNGEGSSSGSGFTKSLCSLPANVNIGEITTEIHNGMLTVTVPKATIHKKRPNKNTITSTPARHAAAHDHVVSPSRRPGRFFC</sequence>
<gene>
    <name evidence="4" type="ORF">TIFTF001_000331</name>
</gene>
<protein>
    <recommendedName>
        <fullName evidence="3">SHSP domain-containing protein</fullName>
    </recommendedName>
</protein>
<dbReference type="AlphaFoldDB" id="A0AA87YVF8"/>
<dbReference type="CDD" id="cd06464">
    <property type="entry name" value="ACD_sHsps-like"/>
    <property type="match status" value="1"/>
</dbReference>
<evidence type="ECO:0000256" key="1">
    <source>
        <dbReference type="PROSITE-ProRule" id="PRU00285"/>
    </source>
</evidence>
<reference evidence="4" key="1">
    <citation type="submission" date="2023-07" db="EMBL/GenBank/DDBJ databases">
        <title>draft genome sequence of fig (Ficus carica).</title>
        <authorList>
            <person name="Takahashi T."/>
            <person name="Nishimura K."/>
        </authorList>
    </citation>
    <scope>NUCLEOTIDE SEQUENCE</scope>
</reference>
<dbReference type="InterPro" id="IPR008978">
    <property type="entry name" value="HSP20-like_chaperone"/>
</dbReference>
<organism evidence="4 5">
    <name type="scientific">Ficus carica</name>
    <name type="common">Common fig</name>
    <dbReference type="NCBI Taxonomy" id="3494"/>
    <lineage>
        <taxon>Eukaryota</taxon>
        <taxon>Viridiplantae</taxon>
        <taxon>Streptophyta</taxon>
        <taxon>Embryophyta</taxon>
        <taxon>Tracheophyta</taxon>
        <taxon>Spermatophyta</taxon>
        <taxon>Magnoliopsida</taxon>
        <taxon>eudicotyledons</taxon>
        <taxon>Gunneridae</taxon>
        <taxon>Pentapetalae</taxon>
        <taxon>rosids</taxon>
        <taxon>fabids</taxon>
        <taxon>Rosales</taxon>
        <taxon>Moraceae</taxon>
        <taxon>Ficeae</taxon>
        <taxon>Ficus</taxon>
    </lineage>
</organism>
<evidence type="ECO:0000256" key="2">
    <source>
        <dbReference type="RuleBase" id="RU003616"/>
    </source>
</evidence>
<evidence type="ECO:0000313" key="4">
    <source>
        <dbReference type="EMBL" id="GMN23932.1"/>
    </source>
</evidence>
<evidence type="ECO:0000259" key="3">
    <source>
        <dbReference type="PROSITE" id="PS01031"/>
    </source>
</evidence>
<dbReference type="InterPro" id="IPR002068">
    <property type="entry name" value="A-crystallin/Hsp20_dom"/>
</dbReference>
<comment type="similarity">
    <text evidence="1 2">Belongs to the small heat shock protein (HSP20) family.</text>
</comment>
<keyword evidence="5" id="KW-1185">Reference proteome</keyword>
<feature type="domain" description="SHSP" evidence="3">
    <location>
        <begin position="1"/>
        <end position="95"/>
    </location>
</feature>
<dbReference type="PROSITE" id="PS01031">
    <property type="entry name" value="SHSP"/>
    <property type="match status" value="1"/>
</dbReference>
<dbReference type="Gene3D" id="2.60.40.790">
    <property type="match status" value="1"/>
</dbReference>
<accession>A0AA87YVF8</accession>
<evidence type="ECO:0000313" key="5">
    <source>
        <dbReference type="Proteomes" id="UP001187192"/>
    </source>
</evidence>